<gene>
    <name evidence="1" type="ORF">GLP18_04115</name>
</gene>
<dbReference type="RefSeq" id="WP_160863955.1">
    <property type="nucleotide sequence ID" value="NZ_WNXH01000005.1"/>
</dbReference>
<evidence type="ECO:0000313" key="2">
    <source>
        <dbReference type="Proteomes" id="UP000483765"/>
    </source>
</evidence>
<dbReference type="AlphaFoldDB" id="A0A6L8MWH2"/>
<accession>A0A6L8MWH2</accession>
<proteinExistence type="predicted"/>
<dbReference type="Proteomes" id="UP000483765">
    <property type="component" value="Unassembled WGS sequence"/>
</dbReference>
<reference evidence="1 2" key="1">
    <citation type="submission" date="2019-11" db="EMBL/GenBank/DDBJ databases">
        <title>Divergent Streptococcus suis from cattle.</title>
        <authorList>
            <person name="Williamson C."/>
        </authorList>
    </citation>
    <scope>NUCLEOTIDE SEQUENCE [LARGE SCALE GENOMIC DNA]</scope>
    <source>
        <strain evidence="1 2">10-36905</strain>
    </source>
</reference>
<evidence type="ECO:0000313" key="1">
    <source>
        <dbReference type="EMBL" id="MYN69427.1"/>
    </source>
</evidence>
<sequence>MLTKANFGGLKDGEIYKFTAQPIEQDLWGMNADNTKYLIYVKAFNQDSGNEDDLMLYASESIANKIKSLSSVTFTVKVSNVATTGGDLTVSSAE</sequence>
<dbReference type="EMBL" id="WNXH01000005">
    <property type="protein sequence ID" value="MYN69427.1"/>
    <property type="molecule type" value="Genomic_DNA"/>
</dbReference>
<organism evidence="1 2">
    <name type="scientific">Streptococcus suis</name>
    <dbReference type="NCBI Taxonomy" id="1307"/>
    <lineage>
        <taxon>Bacteria</taxon>
        <taxon>Bacillati</taxon>
        <taxon>Bacillota</taxon>
        <taxon>Bacilli</taxon>
        <taxon>Lactobacillales</taxon>
        <taxon>Streptococcaceae</taxon>
        <taxon>Streptococcus</taxon>
    </lineage>
</organism>
<comment type="caution">
    <text evidence="1">The sequence shown here is derived from an EMBL/GenBank/DDBJ whole genome shotgun (WGS) entry which is preliminary data.</text>
</comment>
<protein>
    <submittedName>
        <fullName evidence="1">Uncharacterized protein</fullName>
    </submittedName>
</protein>
<name>A0A6L8MWH2_STRSU</name>